<keyword evidence="2" id="KW-1185">Reference proteome</keyword>
<evidence type="ECO:0000313" key="2">
    <source>
        <dbReference type="Proteomes" id="UP000053989"/>
    </source>
</evidence>
<proteinExistence type="predicted"/>
<organism evidence="1 2">
    <name type="scientific">Scleroderma citrinum Foug A</name>
    <dbReference type="NCBI Taxonomy" id="1036808"/>
    <lineage>
        <taxon>Eukaryota</taxon>
        <taxon>Fungi</taxon>
        <taxon>Dikarya</taxon>
        <taxon>Basidiomycota</taxon>
        <taxon>Agaricomycotina</taxon>
        <taxon>Agaricomycetes</taxon>
        <taxon>Agaricomycetidae</taxon>
        <taxon>Boletales</taxon>
        <taxon>Sclerodermatineae</taxon>
        <taxon>Sclerodermataceae</taxon>
        <taxon>Scleroderma</taxon>
    </lineage>
</organism>
<reference evidence="1 2" key="1">
    <citation type="submission" date="2014-04" db="EMBL/GenBank/DDBJ databases">
        <authorList>
            <consortium name="DOE Joint Genome Institute"/>
            <person name="Kuo A."/>
            <person name="Kohler A."/>
            <person name="Nagy L.G."/>
            <person name="Floudas D."/>
            <person name="Copeland A."/>
            <person name="Barry K.W."/>
            <person name="Cichocki N."/>
            <person name="Veneault-Fourrey C."/>
            <person name="LaButti K."/>
            <person name="Lindquist E.A."/>
            <person name="Lipzen A."/>
            <person name="Lundell T."/>
            <person name="Morin E."/>
            <person name="Murat C."/>
            <person name="Sun H."/>
            <person name="Tunlid A."/>
            <person name="Henrissat B."/>
            <person name="Grigoriev I.V."/>
            <person name="Hibbett D.S."/>
            <person name="Martin F."/>
            <person name="Nordberg H.P."/>
            <person name="Cantor M.N."/>
            <person name="Hua S.X."/>
        </authorList>
    </citation>
    <scope>NUCLEOTIDE SEQUENCE [LARGE SCALE GENOMIC DNA]</scope>
    <source>
        <strain evidence="1 2">Foug A</strain>
    </source>
</reference>
<dbReference type="HOGENOM" id="CLU_1579446_0_0_1"/>
<accession>A0A0C3AFH4</accession>
<reference evidence="2" key="2">
    <citation type="submission" date="2015-01" db="EMBL/GenBank/DDBJ databases">
        <title>Evolutionary Origins and Diversification of the Mycorrhizal Mutualists.</title>
        <authorList>
            <consortium name="DOE Joint Genome Institute"/>
            <consortium name="Mycorrhizal Genomics Consortium"/>
            <person name="Kohler A."/>
            <person name="Kuo A."/>
            <person name="Nagy L.G."/>
            <person name="Floudas D."/>
            <person name="Copeland A."/>
            <person name="Barry K.W."/>
            <person name="Cichocki N."/>
            <person name="Veneault-Fourrey C."/>
            <person name="LaButti K."/>
            <person name="Lindquist E.A."/>
            <person name="Lipzen A."/>
            <person name="Lundell T."/>
            <person name="Morin E."/>
            <person name="Murat C."/>
            <person name="Riley R."/>
            <person name="Ohm R."/>
            <person name="Sun H."/>
            <person name="Tunlid A."/>
            <person name="Henrissat B."/>
            <person name="Grigoriev I.V."/>
            <person name="Hibbett D.S."/>
            <person name="Martin F."/>
        </authorList>
    </citation>
    <scope>NUCLEOTIDE SEQUENCE [LARGE SCALE GENOMIC DNA]</scope>
    <source>
        <strain evidence="2">Foug A</strain>
    </source>
</reference>
<sequence>MVSIVHGTRIRCVRHRHCTQVGQNIRLEVVGSMHSAPTTLHVFDHVKPLCKDWPGYPFPIKARRLDDLSSSHHPIGRNVFLGKREPLCSSVDGDQVLPVDEAVFVSKTIGASLTSHTPFRAPNSCPWKCTSRSSLSWLRRHRHQQLKLDHRDRRASATASILEALFVRS</sequence>
<dbReference type="AlphaFoldDB" id="A0A0C3AFH4"/>
<dbReference type="EMBL" id="KN822033">
    <property type="protein sequence ID" value="KIM63667.1"/>
    <property type="molecule type" value="Genomic_DNA"/>
</dbReference>
<evidence type="ECO:0000313" key="1">
    <source>
        <dbReference type="EMBL" id="KIM63667.1"/>
    </source>
</evidence>
<protein>
    <submittedName>
        <fullName evidence="1">Uncharacterized protein</fullName>
    </submittedName>
</protein>
<dbReference type="Proteomes" id="UP000053989">
    <property type="component" value="Unassembled WGS sequence"/>
</dbReference>
<name>A0A0C3AFH4_9AGAM</name>
<gene>
    <name evidence="1" type="ORF">SCLCIDRAFT_736172</name>
</gene>
<dbReference type="InParanoid" id="A0A0C3AFH4"/>